<organism evidence="3 4">
    <name type="scientific">Cystobacter fuscus (strain ATCC 25194 / DSM 2262 / NBRC 100088 / M29)</name>
    <dbReference type="NCBI Taxonomy" id="1242864"/>
    <lineage>
        <taxon>Bacteria</taxon>
        <taxon>Pseudomonadati</taxon>
        <taxon>Myxococcota</taxon>
        <taxon>Myxococcia</taxon>
        <taxon>Myxococcales</taxon>
        <taxon>Cystobacterineae</taxon>
        <taxon>Archangiaceae</taxon>
        <taxon>Cystobacter</taxon>
    </lineage>
</organism>
<protein>
    <recommendedName>
        <fullName evidence="5">Lipoprotein</fullName>
    </recommendedName>
</protein>
<evidence type="ECO:0000313" key="3">
    <source>
        <dbReference type="EMBL" id="EPX56805.1"/>
    </source>
</evidence>
<evidence type="ECO:0000256" key="1">
    <source>
        <dbReference type="SAM" id="MobiDB-lite"/>
    </source>
</evidence>
<feature type="signal peptide" evidence="2">
    <location>
        <begin position="1"/>
        <end position="17"/>
    </location>
</feature>
<comment type="caution">
    <text evidence="3">The sequence shown here is derived from an EMBL/GenBank/DDBJ whole genome shotgun (WGS) entry which is preliminary data.</text>
</comment>
<dbReference type="EMBL" id="ANAH02000065">
    <property type="protein sequence ID" value="EPX56805.1"/>
    <property type="molecule type" value="Genomic_DNA"/>
</dbReference>
<evidence type="ECO:0000313" key="4">
    <source>
        <dbReference type="Proteomes" id="UP000011682"/>
    </source>
</evidence>
<proteinExistence type="predicted"/>
<evidence type="ECO:0008006" key="5">
    <source>
        <dbReference type="Google" id="ProtNLM"/>
    </source>
</evidence>
<feature type="region of interest" description="Disordered" evidence="1">
    <location>
        <begin position="23"/>
        <end position="44"/>
    </location>
</feature>
<dbReference type="PROSITE" id="PS51257">
    <property type="entry name" value="PROKAR_LIPOPROTEIN"/>
    <property type="match status" value="1"/>
</dbReference>
<name>S9NX59_CYSF2</name>
<sequence length="169" mass="17705">MRLSCLGLVLVSLGVGACGVYDEPRSGDEPQGGNAPDCVDDAKENDDTLEQGLAAGPIGHVFNRGPLSLPGRVACPGDEDWIHARADCCSASGARVSWDAAQGPLEVELLDAAGAPISLDAPDDIVQRQPGEVYLLRARYGGSFLVRVRTPAAVAVPYSVEVFAPFYLP</sequence>
<reference evidence="3" key="1">
    <citation type="submission" date="2013-05" db="EMBL/GenBank/DDBJ databases">
        <title>Genome assembly of Cystobacter fuscus DSM 2262.</title>
        <authorList>
            <person name="Sharma G."/>
            <person name="Khatri I."/>
            <person name="Kaur C."/>
            <person name="Mayilraj S."/>
            <person name="Subramanian S."/>
        </authorList>
    </citation>
    <scope>NUCLEOTIDE SEQUENCE [LARGE SCALE GENOMIC DNA]</scope>
    <source>
        <strain evidence="3">DSM 2262</strain>
    </source>
</reference>
<keyword evidence="4" id="KW-1185">Reference proteome</keyword>
<dbReference type="Proteomes" id="UP000011682">
    <property type="component" value="Unassembled WGS sequence"/>
</dbReference>
<evidence type="ECO:0000256" key="2">
    <source>
        <dbReference type="SAM" id="SignalP"/>
    </source>
</evidence>
<keyword evidence="2" id="KW-0732">Signal</keyword>
<feature type="chain" id="PRO_5004554379" description="Lipoprotein" evidence="2">
    <location>
        <begin position="18"/>
        <end position="169"/>
    </location>
</feature>
<dbReference type="OrthoDB" id="5519423at2"/>
<dbReference type="AlphaFoldDB" id="S9NX59"/>
<dbReference type="RefSeq" id="WP_002626037.1">
    <property type="nucleotide sequence ID" value="NZ_ANAH02000065.1"/>
</dbReference>
<accession>S9NX59</accession>
<gene>
    <name evidence="3" type="ORF">D187_007240</name>
</gene>